<dbReference type="OMA" id="WHSQMIR"/>
<reference evidence="2" key="3">
    <citation type="submission" date="2025-09" db="UniProtKB">
        <authorList>
            <consortium name="Ensembl"/>
        </authorList>
    </citation>
    <scope>IDENTIFICATION</scope>
    <source>
        <strain evidence="2">Isolate ISIS603380</strain>
    </source>
</reference>
<dbReference type="Proteomes" id="UP000007646">
    <property type="component" value="Unassembled WGS sequence"/>
</dbReference>
<feature type="compositionally biased region" description="Basic and acidic residues" evidence="1">
    <location>
        <begin position="224"/>
        <end position="233"/>
    </location>
</feature>
<dbReference type="PANTHER" id="PTHR21553">
    <property type="entry name" value="ALMS1-RELATED"/>
    <property type="match status" value="1"/>
</dbReference>
<evidence type="ECO:0008006" key="4">
    <source>
        <dbReference type="Google" id="ProtNLM"/>
    </source>
</evidence>
<evidence type="ECO:0000256" key="1">
    <source>
        <dbReference type="SAM" id="MobiDB-lite"/>
    </source>
</evidence>
<dbReference type="HOGENOM" id="CLU_447551_0_0_1"/>
<dbReference type="Ensembl" id="ENSLAFT00000030048.1">
    <property type="protein sequence ID" value="ENSLAFP00000020579.1"/>
    <property type="gene ID" value="ENSLAFG00000027322.1"/>
</dbReference>
<evidence type="ECO:0000313" key="3">
    <source>
        <dbReference type="Proteomes" id="UP000007646"/>
    </source>
</evidence>
<feature type="compositionally biased region" description="Basic and acidic residues" evidence="1">
    <location>
        <begin position="109"/>
        <end position="123"/>
    </location>
</feature>
<dbReference type="eggNOG" id="ENOG502QSZR">
    <property type="taxonomic scope" value="Eukaryota"/>
</dbReference>
<keyword evidence="3" id="KW-1185">Reference proteome</keyword>
<organism evidence="2 3">
    <name type="scientific">Loxodonta africana</name>
    <name type="common">African elephant</name>
    <dbReference type="NCBI Taxonomy" id="9785"/>
    <lineage>
        <taxon>Eukaryota</taxon>
        <taxon>Metazoa</taxon>
        <taxon>Chordata</taxon>
        <taxon>Craniata</taxon>
        <taxon>Vertebrata</taxon>
        <taxon>Euteleostomi</taxon>
        <taxon>Mammalia</taxon>
        <taxon>Eutheria</taxon>
        <taxon>Afrotheria</taxon>
        <taxon>Proboscidea</taxon>
        <taxon>Elephantidae</taxon>
        <taxon>Loxodonta</taxon>
    </lineage>
</organism>
<feature type="region of interest" description="Disordered" evidence="1">
    <location>
        <begin position="395"/>
        <end position="424"/>
    </location>
</feature>
<dbReference type="GO" id="GO:0005829">
    <property type="term" value="C:cytosol"/>
    <property type="evidence" value="ECO:0007669"/>
    <property type="project" value="TreeGrafter"/>
</dbReference>
<proteinExistence type="predicted"/>
<dbReference type="GO" id="GO:0005814">
    <property type="term" value="C:centriole"/>
    <property type="evidence" value="ECO:0007669"/>
    <property type="project" value="TreeGrafter"/>
</dbReference>
<feature type="region of interest" description="Disordered" evidence="1">
    <location>
        <begin position="82"/>
        <end position="233"/>
    </location>
</feature>
<dbReference type="GeneTree" id="ENSGT00940000153123"/>
<feature type="compositionally biased region" description="Basic and acidic residues" evidence="1">
    <location>
        <begin position="191"/>
        <end position="213"/>
    </location>
</feature>
<protein>
    <recommendedName>
        <fullName evidence="4">CEP295 N-terminal like</fullName>
    </recommendedName>
</protein>
<dbReference type="InParanoid" id="G3TYC1"/>
<dbReference type="GO" id="GO:0005813">
    <property type="term" value="C:centrosome"/>
    <property type="evidence" value="ECO:0007669"/>
    <property type="project" value="TreeGrafter"/>
</dbReference>
<reference evidence="2 3" key="1">
    <citation type="submission" date="2009-06" db="EMBL/GenBank/DDBJ databases">
        <title>The Genome Sequence of Loxodonta africana (African elephant).</title>
        <authorList>
            <person name="Di Palma F."/>
            <person name="Heiman D."/>
            <person name="Young S."/>
            <person name="Johnson J."/>
            <person name="Lander E.S."/>
            <person name="Lindblad-Toh K."/>
        </authorList>
    </citation>
    <scope>NUCLEOTIDE SEQUENCE [LARGE SCALE GENOMIC DNA]</scope>
    <source>
        <strain evidence="2 3">Isolate ISIS603380</strain>
    </source>
</reference>
<reference evidence="2" key="2">
    <citation type="submission" date="2025-08" db="UniProtKB">
        <authorList>
            <consortium name="Ensembl"/>
        </authorList>
    </citation>
    <scope>IDENTIFICATION</scope>
    <source>
        <strain evidence="2">Isolate ISIS603380</strain>
    </source>
</reference>
<name>G3TYC1_LOXAF</name>
<dbReference type="PANTHER" id="PTHR21553:SF33">
    <property type="entry name" value="CEP295 N-TERMINAL-LIKE PROTEIN"/>
    <property type="match status" value="1"/>
</dbReference>
<evidence type="ECO:0000313" key="2">
    <source>
        <dbReference type="Ensembl" id="ENSLAFP00000020579.1"/>
    </source>
</evidence>
<dbReference type="GO" id="GO:0046599">
    <property type="term" value="P:regulation of centriole replication"/>
    <property type="evidence" value="ECO:0007669"/>
    <property type="project" value="TreeGrafter"/>
</dbReference>
<feature type="region of interest" description="Disordered" evidence="1">
    <location>
        <begin position="1"/>
        <end position="36"/>
    </location>
</feature>
<dbReference type="AlphaFoldDB" id="G3TYC1"/>
<sequence>QRDLEKAQQALPSHICRSKDCSRSEKEQRGRAEKTSLRQWKNRQLQCLAEECKAEWQEIQKQQVRDLEWLYLAQLLGMGGGCGKDSQPALEEPVQRAAARQQRAKEKHRAALREEKSHKEEPAKQSAWRTKSRKKAAGIEKQGASKITGVTWPPLIPPGKRKGKQRPLVKTSGGHRHLDPWVSRGTGVDKLYPHPDKTRRLERGKKVTWDRRRQLGKSQGLKHNRLDLSPEGRRKDLEQLWPVSSTCKRGAVSAVPPDKHGNWKKWQRELQFAFEELFDTNRKLKNHLNQHLELWSRNRQGPDGEPGCLGVQDPSIEAQREKKILEAETVPAREPRGPVVAHQTLSKINLRKLLDKMENPKYHRLAKSNFKSGDKAPSPEAEISVAEENLLSCTAESGQESPETVRLAEGTPQLHPREQADGGGVMEAIPAPETEQGRQEQLELFEQTEHPEMNLESVHNAQLEDKESEQREAHLKPSFVQVRWWEGGQGPSVASPSGISIMDDNRHSQMIRDLQLQILEQKKLHKQFLEEARKRLQEFQKSY</sequence>
<accession>G3TYC1</accession>
<feature type="compositionally biased region" description="Basic and acidic residues" evidence="1">
    <location>
        <begin position="17"/>
        <end position="36"/>
    </location>
</feature>